<dbReference type="AlphaFoldDB" id="A0A9P9F5D3"/>
<proteinExistence type="predicted"/>
<keyword evidence="2" id="KW-1185">Reference proteome</keyword>
<dbReference type="EMBL" id="JAGMUV010000006">
    <property type="protein sequence ID" value="KAH7153121.1"/>
    <property type="molecule type" value="Genomic_DNA"/>
</dbReference>
<accession>A0A9P9F5D3</accession>
<reference evidence="1" key="1">
    <citation type="journal article" date="2021" name="Nat. Commun.">
        <title>Genetic determinants of endophytism in the Arabidopsis root mycobiome.</title>
        <authorList>
            <person name="Mesny F."/>
            <person name="Miyauchi S."/>
            <person name="Thiergart T."/>
            <person name="Pickel B."/>
            <person name="Atanasova L."/>
            <person name="Karlsson M."/>
            <person name="Huettel B."/>
            <person name="Barry K.W."/>
            <person name="Haridas S."/>
            <person name="Chen C."/>
            <person name="Bauer D."/>
            <person name="Andreopoulos W."/>
            <person name="Pangilinan J."/>
            <person name="LaButti K."/>
            <person name="Riley R."/>
            <person name="Lipzen A."/>
            <person name="Clum A."/>
            <person name="Drula E."/>
            <person name="Henrissat B."/>
            <person name="Kohler A."/>
            <person name="Grigoriev I.V."/>
            <person name="Martin F.M."/>
            <person name="Hacquard S."/>
        </authorList>
    </citation>
    <scope>NUCLEOTIDE SEQUENCE</scope>
    <source>
        <strain evidence="1">MPI-CAGE-AT-0147</strain>
    </source>
</reference>
<name>A0A9P9F5D3_9HYPO</name>
<sequence length="154" mass="17245">MGQTSIRAPPARNRPRRREGRACSEYIARSLLKVDSHFTLSLLISSLVATDQRASADSRQIKRATLEHQTSKPCAHELQPAAKARCLALWRIRCGLTALGRVGHVISVVAQSTPRASLPYYHGLNRLKRNLPLSLIHRPSTRSHRKQSIKLTDI</sequence>
<evidence type="ECO:0000313" key="1">
    <source>
        <dbReference type="EMBL" id="KAH7153121.1"/>
    </source>
</evidence>
<organism evidence="1 2">
    <name type="scientific">Dactylonectria macrodidyma</name>
    <dbReference type="NCBI Taxonomy" id="307937"/>
    <lineage>
        <taxon>Eukaryota</taxon>
        <taxon>Fungi</taxon>
        <taxon>Dikarya</taxon>
        <taxon>Ascomycota</taxon>
        <taxon>Pezizomycotina</taxon>
        <taxon>Sordariomycetes</taxon>
        <taxon>Hypocreomycetidae</taxon>
        <taxon>Hypocreales</taxon>
        <taxon>Nectriaceae</taxon>
        <taxon>Dactylonectria</taxon>
    </lineage>
</organism>
<gene>
    <name evidence="1" type="ORF">EDB81DRAFT_447066</name>
</gene>
<dbReference type="Proteomes" id="UP000738349">
    <property type="component" value="Unassembled WGS sequence"/>
</dbReference>
<protein>
    <submittedName>
        <fullName evidence="1">Uncharacterized protein</fullName>
    </submittedName>
</protein>
<evidence type="ECO:0000313" key="2">
    <source>
        <dbReference type="Proteomes" id="UP000738349"/>
    </source>
</evidence>
<comment type="caution">
    <text evidence="1">The sequence shown here is derived from an EMBL/GenBank/DDBJ whole genome shotgun (WGS) entry which is preliminary data.</text>
</comment>